<dbReference type="EMBL" id="MU795777">
    <property type="protein sequence ID" value="KAJ3804871.1"/>
    <property type="molecule type" value="Genomic_DNA"/>
</dbReference>
<accession>A0ACC1TJU1</accession>
<name>A0ACC1TJU1_9AGAR</name>
<gene>
    <name evidence="1" type="ORF">F5876DRAFT_82495</name>
</gene>
<organism evidence="1 2">
    <name type="scientific">Lentinula aff. lateritia</name>
    <dbReference type="NCBI Taxonomy" id="2804960"/>
    <lineage>
        <taxon>Eukaryota</taxon>
        <taxon>Fungi</taxon>
        <taxon>Dikarya</taxon>
        <taxon>Basidiomycota</taxon>
        <taxon>Agaricomycotina</taxon>
        <taxon>Agaricomycetes</taxon>
        <taxon>Agaricomycetidae</taxon>
        <taxon>Agaricales</taxon>
        <taxon>Marasmiineae</taxon>
        <taxon>Omphalotaceae</taxon>
        <taxon>Lentinula</taxon>
    </lineage>
</organism>
<evidence type="ECO:0000313" key="1">
    <source>
        <dbReference type="EMBL" id="KAJ3804871.1"/>
    </source>
</evidence>
<keyword evidence="2" id="KW-1185">Reference proteome</keyword>
<reference evidence="1" key="1">
    <citation type="submission" date="2022-09" db="EMBL/GenBank/DDBJ databases">
        <title>A Global Phylogenomic Analysis of the Shiitake Genus Lentinula.</title>
        <authorList>
            <consortium name="DOE Joint Genome Institute"/>
            <person name="Sierra-Patev S."/>
            <person name="Min B."/>
            <person name="Naranjo-Ortiz M."/>
            <person name="Looney B."/>
            <person name="Konkel Z."/>
            <person name="Slot J.C."/>
            <person name="Sakamoto Y."/>
            <person name="Steenwyk J.L."/>
            <person name="Rokas A."/>
            <person name="Carro J."/>
            <person name="Camarero S."/>
            <person name="Ferreira P."/>
            <person name="Molpeceres G."/>
            <person name="Ruiz-Duenas F.J."/>
            <person name="Serrano A."/>
            <person name="Henrissat B."/>
            <person name="Drula E."/>
            <person name="Hughes K.W."/>
            <person name="Mata J.L."/>
            <person name="Ishikawa N.K."/>
            <person name="Vargas-Isla R."/>
            <person name="Ushijima S."/>
            <person name="Smith C.A."/>
            <person name="Ahrendt S."/>
            <person name="Andreopoulos W."/>
            <person name="He G."/>
            <person name="Labutti K."/>
            <person name="Lipzen A."/>
            <person name="Ng V."/>
            <person name="Riley R."/>
            <person name="Sandor L."/>
            <person name="Barry K."/>
            <person name="Martinez A.T."/>
            <person name="Xiao Y."/>
            <person name="Gibbons J.G."/>
            <person name="Terashima K."/>
            <person name="Grigoriev I.V."/>
            <person name="Hibbett D.S."/>
        </authorList>
    </citation>
    <scope>NUCLEOTIDE SEQUENCE</scope>
    <source>
        <strain evidence="1">TMI1499</strain>
    </source>
</reference>
<evidence type="ECO:0000313" key="2">
    <source>
        <dbReference type="Proteomes" id="UP001163835"/>
    </source>
</evidence>
<comment type="caution">
    <text evidence="1">The sequence shown here is derived from an EMBL/GenBank/DDBJ whole genome shotgun (WGS) entry which is preliminary data.</text>
</comment>
<protein>
    <submittedName>
        <fullName evidence="1">Uncharacterized protein</fullName>
    </submittedName>
</protein>
<dbReference type="Proteomes" id="UP001163835">
    <property type="component" value="Unassembled WGS sequence"/>
</dbReference>
<proteinExistence type="predicted"/>
<sequence>MIPGVASQISAEILDVSAETQLSADIRITLYLSKPGETGVQLFPLPHQSLIQPYVDEIEAFDRENREAEERGNQGNSNQQNENEREQGGDHDRETRAQVEQETHTRREAPLEPGQEEIRTSRRARSKLEEHEDAEANGSQKKPKANVGKFKWNDADSFLESIFTLTPAHQAVREQVRNYAADIKESLRDLETAFGKPFLPNN</sequence>